<protein>
    <recommendedName>
        <fullName evidence="13">Cysteine--tRNA ligase</fullName>
        <ecNumber evidence="13">6.1.1.16</ecNumber>
    </recommendedName>
    <alternativeName>
        <fullName evidence="13">Cysteinyl-tRNA synthetase</fullName>
        <shortName evidence="13">CysRS</shortName>
    </alternativeName>
</protein>
<dbReference type="PANTHER" id="PTHR10890:SF3">
    <property type="entry name" value="CYSTEINE--TRNA LIGASE, CYTOPLASMIC"/>
    <property type="match status" value="1"/>
</dbReference>
<name>A0A1F5WQM4_9BACT</name>
<dbReference type="SUPFAM" id="SSF52374">
    <property type="entry name" value="Nucleotidylyl transferase"/>
    <property type="match status" value="1"/>
</dbReference>
<dbReference type="Gene3D" id="1.20.120.640">
    <property type="entry name" value="Anticodon-binding domain of a subclass of class I aminoacyl-tRNA synthetases"/>
    <property type="match status" value="1"/>
</dbReference>
<dbReference type="Pfam" id="PF01406">
    <property type="entry name" value="tRNA-synt_1e"/>
    <property type="match status" value="1"/>
</dbReference>
<dbReference type="SUPFAM" id="SSF47323">
    <property type="entry name" value="Anticodon-binding domain of a subclass of class I aminoacyl-tRNA synthetases"/>
    <property type="match status" value="1"/>
</dbReference>
<keyword evidence="8 13" id="KW-0862">Zinc</keyword>
<feature type="binding site" evidence="13">
    <location>
        <position position="210"/>
    </location>
    <ligand>
        <name>Zn(2+)</name>
        <dbReference type="ChEBI" id="CHEBI:29105"/>
    </ligand>
</feature>
<evidence type="ECO:0000256" key="12">
    <source>
        <dbReference type="ARBA" id="ARBA00047398"/>
    </source>
</evidence>
<dbReference type="InterPro" id="IPR009080">
    <property type="entry name" value="tRNAsynth_Ia_anticodon-bd"/>
</dbReference>
<evidence type="ECO:0000256" key="1">
    <source>
        <dbReference type="ARBA" id="ARBA00004496"/>
    </source>
</evidence>
<dbReference type="GO" id="GO:0006423">
    <property type="term" value="P:cysteinyl-tRNA aminoacylation"/>
    <property type="evidence" value="ECO:0007669"/>
    <property type="project" value="UniProtKB-UniRule"/>
</dbReference>
<evidence type="ECO:0000313" key="15">
    <source>
        <dbReference type="EMBL" id="OGF77972.1"/>
    </source>
</evidence>
<organism evidence="15 16">
    <name type="scientific">Candidatus Giovannonibacteria bacterium RIFCSPHIGHO2_12_FULL_43_15</name>
    <dbReference type="NCBI Taxonomy" id="1798341"/>
    <lineage>
        <taxon>Bacteria</taxon>
        <taxon>Candidatus Giovannoniibacteriota</taxon>
    </lineage>
</organism>
<evidence type="ECO:0000259" key="14">
    <source>
        <dbReference type="Pfam" id="PF01406"/>
    </source>
</evidence>
<dbReference type="InterPro" id="IPR014729">
    <property type="entry name" value="Rossmann-like_a/b/a_fold"/>
</dbReference>
<dbReference type="CDD" id="cd00672">
    <property type="entry name" value="CysRS_core"/>
    <property type="match status" value="1"/>
</dbReference>
<feature type="binding site" evidence="13">
    <location>
        <position position="235"/>
    </location>
    <ligand>
        <name>Zn(2+)</name>
        <dbReference type="ChEBI" id="CHEBI:29105"/>
    </ligand>
</feature>
<evidence type="ECO:0000256" key="9">
    <source>
        <dbReference type="ARBA" id="ARBA00022840"/>
    </source>
</evidence>
<keyword evidence="11 13" id="KW-0030">Aminoacyl-tRNA synthetase</keyword>
<sequence length="438" mass="49885">MPLRLFNALSRKKEIFKPSKGKSVSFYACGPTVYNYVHIGNLRTSIFNDLLRRVLELSGYKVKEIMNITDVDDKTIKGSRDAGQPIKDFTRYYEKEFLSDVKSLNIIPATKYTRATEHIKEMVDIIKILLEKEYAYKSGDGVYFDISKFKSYGKLSRLKKQNLKTGARVNNDEYEKDSARDFALWKFKKEDEPSWPSPFGSGRPGWHVECSAMSVKYLGMPIDIHTGGVDLIFPHHENEIAQSEAAYGKKFVRFFVEGEMMSVEGHKMSKSLKNTFTLRDLGACGFEPLDFRYLTLTAHYRSPLSFTWGSLSAARNARKNLAEKTLAAPKSDKKVLRKFWEDFLSAVNDDLNIPKALALVWKAVGKDEILFADKILGLGLGKLKKIKAGAKLEKLIKEREVLRSEKKWREADSIRNKILAEGYIIEDTPMGARIKKAG</sequence>
<evidence type="ECO:0000256" key="10">
    <source>
        <dbReference type="ARBA" id="ARBA00022917"/>
    </source>
</evidence>
<feature type="domain" description="tRNA synthetases class I catalytic" evidence="14">
    <location>
        <begin position="16"/>
        <end position="314"/>
    </location>
</feature>
<dbReference type="GO" id="GO:0008270">
    <property type="term" value="F:zinc ion binding"/>
    <property type="evidence" value="ECO:0007669"/>
    <property type="project" value="UniProtKB-UniRule"/>
</dbReference>
<evidence type="ECO:0000256" key="4">
    <source>
        <dbReference type="ARBA" id="ARBA00022490"/>
    </source>
</evidence>
<proteinExistence type="inferred from homology"/>
<keyword evidence="10 13" id="KW-0648">Protein biosynthesis</keyword>
<gene>
    <name evidence="13" type="primary">cysS</name>
    <name evidence="15" type="ORF">A3F23_03200</name>
</gene>
<feature type="binding site" evidence="13">
    <location>
        <position position="29"/>
    </location>
    <ligand>
        <name>Zn(2+)</name>
        <dbReference type="ChEBI" id="CHEBI:29105"/>
    </ligand>
</feature>
<evidence type="ECO:0000256" key="8">
    <source>
        <dbReference type="ARBA" id="ARBA00022833"/>
    </source>
</evidence>
<dbReference type="PRINTS" id="PR00983">
    <property type="entry name" value="TRNASYNTHCYS"/>
</dbReference>
<comment type="similarity">
    <text evidence="2 13">Belongs to the class-I aminoacyl-tRNA synthetase family.</text>
</comment>
<comment type="subcellular location">
    <subcellularLocation>
        <location evidence="1 13">Cytoplasm</location>
    </subcellularLocation>
</comment>
<evidence type="ECO:0000256" key="2">
    <source>
        <dbReference type="ARBA" id="ARBA00005594"/>
    </source>
</evidence>
<dbReference type="AlphaFoldDB" id="A0A1F5WQM4"/>
<evidence type="ECO:0000256" key="13">
    <source>
        <dbReference type="HAMAP-Rule" id="MF_00041"/>
    </source>
</evidence>
<feature type="binding site" evidence="13">
    <location>
        <position position="239"/>
    </location>
    <ligand>
        <name>Zn(2+)</name>
        <dbReference type="ChEBI" id="CHEBI:29105"/>
    </ligand>
</feature>
<dbReference type="PANTHER" id="PTHR10890">
    <property type="entry name" value="CYSTEINYL-TRNA SYNTHETASE"/>
    <property type="match status" value="1"/>
</dbReference>
<reference evidence="15 16" key="1">
    <citation type="journal article" date="2016" name="Nat. Commun.">
        <title>Thousands of microbial genomes shed light on interconnected biogeochemical processes in an aquifer system.</title>
        <authorList>
            <person name="Anantharaman K."/>
            <person name="Brown C.T."/>
            <person name="Hug L.A."/>
            <person name="Sharon I."/>
            <person name="Castelle C.J."/>
            <person name="Probst A.J."/>
            <person name="Thomas B.C."/>
            <person name="Singh A."/>
            <person name="Wilkins M.J."/>
            <person name="Karaoz U."/>
            <person name="Brodie E.L."/>
            <person name="Williams K.H."/>
            <person name="Hubbard S.S."/>
            <person name="Banfield J.F."/>
        </authorList>
    </citation>
    <scope>NUCLEOTIDE SEQUENCE [LARGE SCALE GENOMIC DNA]</scope>
</reference>
<dbReference type="HAMAP" id="MF_00041">
    <property type="entry name" value="Cys_tRNA_synth"/>
    <property type="match status" value="1"/>
</dbReference>
<dbReference type="GO" id="GO:0004817">
    <property type="term" value="F:cysteine-tRNA ligase activity"/>
    <property type="evidence" value="ECO:0007669"/>
    <property type="project" value="UniProtKB-UniRule"/>
</dbReference>
<keyword evidence="9 13" id="KW-0067">ATP-binding</keyword>
<dbReference type="FunFam" id="3.40.50.620:FF:000130">
    <property type="entry name" value="Cysteine--tRNA ligase"/>
    <property type="match status" value="1"/>
</dbReference>
<evidence type="ECO:0000313" key="16">
    <source>
        <dbReference type="Proteomes" id="UP000177723"/>
    </source>
</evidence>
<dbReference type="Gene3D" id="3.40.50.620">
    <property type="entry name" value="HUPs"/>
    <property type="match status" value="1"/>
</dbReference>
<dbReference type="GO" id="GO:0005524">
    <property type="term" value="F:ATP binding"/>
    <property type="evidence" value="ECO:0007669"/>
    <property type="project" value="UniProtKB-UniRule"/>
</dbReference>
<evidence type="ECO:0000256" key="6">
    <source>
        <dbReference type="ARBA" id="ARBA00022723"/>
    </source>
</evidence>
<dbReference type="InterPro" id="IPR032678">
    <property type="entry name" value="tRNA-synt_1_cat_dom"/>
</dbReference>
<dbReference type="EC" id="6.1.1.16" evidence="13"/>
<dbReference type="GO" id="GO:0005829">
    <property type="term" value="C:cytosol"/>
    <property type="evidence" value="ECO:0007669"/>
    <property type="project" value="TreeGrafter"/>
</dbReference>
<dbReference type="EMBL" id="MFHT01000007">
    <property type="protein sequence ID" value="OGF77972.1"/>
    <property type="molecule type" value="Genomic_DNA"/>
</dbReference>
<comment type="cofactor">
    <cofactor evidence="13">
        <name>Zn(2+)</name>
        <dbReference type="ChEBI" id="CHEBI:29105"/>
    </cofactor>
    <text evidence="13">Binds 1 zinc ion per subunit.</text>
</comment>
<keyword evidence="6 13" id="KW-0479">Metal-binding</keyword>
<evidence type="ECO:0000256" key="3">
    <source>
        <dbReference type="ARBA" id="ARBA00011245"/>
    </source>
</evidence>
<dbReference type="InterPro" id="IPR015803">
    <property type="entry name" value="Cys-tRNA-ligase"/>
</dbReference>
<dbReference type="InterPro" id="IPR024909">
    <property type="entry name" value="Cys-tRNA/MSH_ligase"/>
</dbReference>
<accession>A0A1F5WQM4</accession>
<keyword evidence="5 13" id="KW-0436">Ligase</keyword>
<comment type="caution">
    <text evidence="15">The sequence shown here is derived from an EMBL/GenBank/DDBJ whole genome shotgun (WGS) entry which is preliminary data.</text>
</comment>
<keyword evidence="7 13" id="KW-0547">Nucleotide-binding</keyword>
<evidence type="ECO:0000256" key="7">
    <source>
        <dbReference type="ARBA" id="ARBA00022741"/>
    </source>
</evidence>
<comment type="catalytic activity">
    <reaction evidence="12 13">
        <text>tRNA(Cys) + L-cysteine + ATP = L-cysteinyl-tRNA(Cys) + AMP + diphosphate</text>
        <dbReference type="Rhea" id="RHEA:17773"/>
        <dbReference type="Rhea" id="RHEA-COMP:9661"/>
        <dbReference type="Rhea" id="RHEA-COMP:9679"/>
        <dbReference type="ChEBI" id="CHEBI:30616"/>
        <dbReference type="ChEBI" id="CHEBI:33019"/>
        <dbReference type="ChEBI" id="CHEBI:35235"/>
        <dbReference type="ChEBI" id="CHEBI:78442"/>
        <dbReference type="ChEBI" id="CHEBI:78517"/>
        <dbReference type="ChEBI" id="CHEBI:456215"/>
        <dbReference type="EC" id="6.1.1.16"/>
    </reaction>
</comment>
<feature type="short sequence motif" description="'KMSKS' region" evidence="13">
    <location>
        <begin position="267"/>
        <end position="271"/>
    </location>
</feature>
<keyword evidence="4 13" id="KW-0963">Cytoplasm</keyword>
<feature type="short sequence motif" description="'HIGH' region" evidence="13">
    <location>
        <begin position="31"/>
        <end position="41"/>
    </location>
</feature>
<dbReference type="NCBIfam" id="TIGR00435">
    <property type="entry name" value="cysS"/>
    <property type="match status" value="1"/>
</dbReference>
<evidence type="ECO:0000256" key="11">
    <source>
        <dbReference type="ARBA" id="ARBA00023146"/>
    </source>
</evidence>
<feature type="binding site" evidence="13">
    <location>
        <position position="270"/>
    </location>
    <ligand>
        <name>ATP</name>
        <dbReference type="ChEBI" id="CHEBI:30616"/>
    </ligand>
</feature>
<dbReference type="Proteomes" id="UP000177723">
    <property type="component" value="Unassembled WGS sequence"/>
</dbReference>
<comment type="subunit">
    <text evidence="3 13">Monomer.</text>
</comment>
<evidence type="ECO:0000256" key="5">
    <source>
        <dbReference type="ARBA" id="ARBA00022598"/>
    </source>
</evidence>